<dbReference type="InterPro" id="IPR012660">
    <property type="entry name" value="YiiD_C"/>
</dbReference>
<keyword evidence="2" id="KW-0012">Acyltransferase</keyword>
<dbReference type="eggNOG" id="COG2050">
    <property type="taxonomic scope" value="Bacteria"/>
</dbReference>
<organism evidence="5 6">
    <name type="scientific">Alteromonas naphthalenivorans</name>
    <dbReference type="NCBI Taxonomy" id="715451"/>
    <lineage>
        <taxon>Bacteria</taxon>
        <taxon>Pseudomonadati</taxon>
        <taxon>Pseudomonadota</taxon>
        <taxon>Gammaproteobacteria</taxon>
        <taxon>Alteromonadales</taxon>
        <taxon>Alteromonadaceae</taxon>
        <taxon>Alteromonas/Salinimonas group</taxon>
        <taxon>Alteromonas</taxon>
    </lineage>
</organism>
<dbReference type="Pfam" id="PF09500">
    <property type="entry name" value="YiiD_C"/>
    <property type="match status" value="1"/>
</dbReference>
<dbReference type="SUPFAM" id="SSF55729">
    <property type="entry name" value="Acyl-CoA N-acyltransferases (Nat)"/>
    <property type="match status" value="1"/>
</dbReference>
<keyword evidence="3" id="KW-1133">Transmembrane helix</keyword>
<dbReference type="NCBIfam" id="TIGR02447">
    <property type="entry name" value="yiiD_Cterm"/>
    <property type="match status" value="1"/>
</dbReference>
<feature type="transmembrane region" description="Helical" evidence="3">
    <location>
        <begin position="202"/>
        <end position="221"/>
    </location>
</feature>
<feature type="domain" description="N-acetyltransferase" evidence="4">
    <location>
        <begin position="1"/>
        <end position="145"/>
    </location>
</feature>
<dbReference type="AlphaFoldDB" id="F5ZFT3"/>
<dbReference type="PANTHER" id="PTHR43877">
    <property type="entry name" value="AMINOALKYLPHOSPHONATE N-ACETYLTRANSFERASE-RELATED-RELATED"/>
    <property type="match status" value="1"/>
</dbReference>
<reference evidence="5 6" key="1">
    <citation type="journal article" date="2011" name="J. Bacteriol.">
        <title>Complete genome sequence of the polycyclic aromatic hydrocarbon-degrading bacterium Alteromonas sp. strain SN2.</title>
        <authorList>
            <person name="Jin H.M."/>
            <person name="Jeong H."/>
            <person name="Moon E.J."/>
            <person name="Math R.K."/>
            <person name="Lee K."/>
            <person name="Kim H.J."/>
            <person name="Jeon C.O."/>
            <person name="Oh T.K."/>
            <person name="Kim J.F."/>
        </authorList>
    </citation>
    <scope>NUCLEOTIDE SEQUENCE [LARGE SCALE GENOMIC DNA]</scope>
    <source>
        <strain evidence="6">JCM 17741 / KACC 18427 / KCTC 11700BP / SN2</strain>
    </source>
</reference>
<dbReference type="OrthoDB" id="4305330at2"/>
<dbReference type="eggNOG" id="COG1246">
    <property type="taxonomic scope" value="Bacteria"/>
</dbReference>
<dbReference type="InterPro" id="IPR016181">
    <property type="entry name" value="Acyl_CoA_acyltransferase"/>
</dbReference>
<dbReference type="Pfam" id="PF00583">
    <property type="entry name" value="Acetyltransf_1"/>
    <property type="match status" value="1"/>
</dbReference>
<dbReference type="InterPro" id="IPR029069">
    <property type="entry name" value="HotDog_dom_sf"/>
</dbReference>
<keyword evidence="1" id="KW-0808">Transferase</keyword>
<evidence type="ECO:0000256" key="3">
    <source>
        <dbReference type="SAM" id="Phobius"/>
    </source>
</evidence>
<evidence type="ECO:0000256" key="1">
    <source>
        <dbReference type="ARBA" id="ARBA00022679"/>
    </source>
</evidence>
<evidence type="ECO:0000313" key="5">
    <source>
        <dbReference type="EMBL" id="AEF05374.1"/>
    </source>
</evidence>
<protein>
    <submittedName>
        <fullName evidence="5">Bifunctional GNAT family acetyltransferase/PaaI-like protein</fullName>
    </submittedName>
</protein>
<dbReference type="RefSeq" id="WP_013786285.1">
    <property type="nucleotide sequence ID" value="NC_015554.1"/>
</dbReference>
<keyword evidence="3" id="KW-0472">Membrane</keyword>
<keyword evidence="6" id="KW-1185">Reference proteome</keyword>
<dbReference type="InterPro" id="IPR000182">
    <property type="entry name" value="GNAT_dom"/>
</dbReference>
<dbReference type="Gene3D" id="3.10.129.10">
    <property type="entry name" value="Hotdog Thioesterase"/>
    <property type="match status" value="1"/>
</dbReference>
<evidence type="ECO:0000259" key="4">
    <source>
        <dbReference type="PROSITE" id="PS51186"/>
    </source>
</evidence>
<gene>
    <name evidence="5" type="ordered locus">ambt_19415</name>
</gene>
<dbReference type="PROSITE" id="PS51186">
    <property type="entry name" value="GNAT"/>
    <property type="match status" value="1"/>
</dbReference>
<dbReference type="Gene3D" id="3.40.630.30">
    <property type="match status" value="1"/>
</dbReference>
<dbReference type="Proteomes" id="UP000000683">
    <property type="component" value="Chromosome"/>
</dbReference>
<evidence type="ECO:0000313" key="6">
    <source>
        <dbReference type="Proteomes" id="UP000000683"/>
    </source>
</evidence>
<name>F5ZFT3_ALTNA</name>
<dbReference type="KEGG" id="alt:ambt_19415"/>
<dbReference type="SUPFAM" id="SSF54637">
    <property type="entry name" value="Thioesterase/thiol ester dehydrase-isomerase"/>
    <property type="match status" value="1"/>
</dbReference>
<dbReference type="EMBL" id="CP002339">
    <property type="protein sequence ID" value="AEF05374.1"/>
    <property type="molecule type" value="Genomic_DNA"/>
</dbReference>
<dbReference type="GO" id="GO:0016747">
    <property type="term" value="F:acyltransferase activity, transferring groups other than amino-acyl groups"/>
    <property type="evidence" value="ECO:0007669"/>
    <property type="project" value="InterPro"/>
</dbReference>
<proteinExistence type="predicted"/>
<dbReference type="CDD" id="cd04301">
    <property type="entry name" value="NAT_SF"/>
    <property type="match status" value="1"/>
</dbReference>
<evidence type="ECO:0000256" key="2">
    <source>
        <dbReference type="ARBA" id="ARBA00023315"/>
    </source>
</evidence>
<dbReference type="InterPro" id="IPR050832">
    <property type="entry name" value="Bact_Acetyltransf"/>
</dbReference>
<accession>F5ZFT3</accession>
<sequence length="302" mass="34219">MYKVVTPKSDTEFEAYFHFRWAHLRQPWNFPPGSEKDEYEQVAEHRTIVNGKGDIIACGRVHLNTAEEAQIRHIAVHPDHLRKGLGQMIMDALENVAKELGAIRAVTNSREVSIDFFSACGFVVEREAPNELGMLRRQQMVKKLTENNTLVLHPKWCKSLQQTWTDTIPITEHMGIKLYQYTGRTLETRASLNKNINVHGTMFAGSIFSLATLTGWGMIYLQLKERGLTGDIVLGDGDIHYHKPITMKPRAICNIETLSGKFKPLEKGEKARFALNVDILDGDNAVAEFEGVFWVLPEQTEA</sequence>
<dbReference type="HOGENOM" id="CLU_063776_0_0_6"/>
<keyword evidence="3" id="KW-0812">Transmembrane</keyword>